<dbReference type="RefSeq" id="WP_345224884.1">
    <property type="nucleotide sequence ID" value="NZ_BAABHA010000008.1"/>
</dbReference>
<protein>
    <submittedName>
        <fullName evidence="2">Uncharacterized protein</fullName>
    </submittedName>
</protein>
<name>A0ABP8J389_9BACT</name>
<evidence type="ECO:0000313" key="3">
    <source>
        <dbReference type="Proteomes" id="UP001500454"/>
    </source>
</evidence>
<feature type="transmembrane region" description="Helical" evidence="1">
    <location>
        <begin position="39"/>
        <end position="57"/>
    </location>
</feature>
<evidence type="ECO:0000313" key="2">
    <source>
        <dbReference type="EMBL" id="GAA4384258.1"/>
    </source>
</evidence>
<keyword evidence="1" id="KW-1133">Transmembrane helix</keyword>
<organism evidence="2 3">
    <name type="scientific">Hymenobacter koreensis</name>
    <dbReference type="NCBI Taxonomy" id="1084523"/>
    <lineage>
        <taxon>Bacteria</taxon>
        <taxon>Pseudomonadati</taxon>
        <taxon>Bacteroidota</taxon>
        <taxon>Cytophagia</taxon>
        <taxon>Cytophagales</taxon>
        <taxon>Hymenobacteraceae</taxon>
        <taxon>Hymenobacter</taxon>
    </lineage>
</organism>
<gene>
    <name evidence="2" type="ORF">GCM10023186_26240</name>
</gene>
<proteinExistence type="predicted"/>
<keyword evidence="1" id="KW-0472">Membrane</keyword>
<keyword evidence="3" id="KW-1185">Reference proteome</keyword>
<dbReference type="EMBL" id="BAABHA010000008">
    <property type="protein sequence ID" value="GAA4384258.1"/>
    <property type="molecule type" value="Genomic_DNA"/>
</dbReference>
<feature type="transmembrane region" description="Helical" evidence="1">
    <location>
        <begin position="12"/>
        <end position="33"/>
    </location>
</feature>
<comment type="caution">
    <text evidence="2">The sequence shown here is derived from an EMBL/GenBank/DDBJ whole genome shotgun (WGS) entry which is preliminary data.</text>
</comment>
<keyword evidence="1" id="KW-0812">Transmembrane</keyword>
<feature type="transmembrane region" description="Helical" evidence="1">
    <location>
        <begin position="69"/>
        <end position="89"/>
    </location>
</feature>
<evidence type="ECO:0000256" key="1">
    <source>
        <dbReference type="SAM" id="Phobius"/>
    </source>
</evidence>
<dbReference type="Proteomes" id="UP001500454">
    <property type="component" value="Unassembled WGS sequence"/>
</dbReference>
<sequence>MNTTSTSSNTVFDVISWLFGLLALAIGVVNTFWGNDPGFGMFIILVATVFFPPISALTKKVTGFAIPGLVKVLLALFILWSSLGVGELFDKIDLMMASFN</sequence>
<accession>A0ABP8J389</accession>
<reference evidence="3" key="1">
    <citation type="journal article" date="2019" name="Int. J. Syst. Evol. Microbiol.">
        <title>The Global Catalogue of Microorganisms (GCM) 10K type strain sequencing project: providing services to taxonomists for standard genome sequencing and annotation.</title>
        <authorList>
            <consortium name="The Broad Institute Genomics Platform"/>
            <consortium name="The Broad Institute Genome Sequencing Center for Infectious Disease"/>
            <person name="Wu L."/>
            <person name="Ma J."/>
        </authorList>
    </citation>
    <scope>NUCLEOTIDE SEQUENCE [LARGE SCALE GENOMIC DNA]</scope>
    <source>
        <strain evidence="3">JCM 17924</strain>
    </source>
</reference>